<organism evidence="1 2">
    <name type="scientific">Paraburkholderia monticola</name>
    <dbReference type="NCBI Taxonomy" id="1399968"/>
    <lineage>
        <taxon>Bacteria</taxon>
        <taxon>Pseudomonadati</taxon>
        <taxon>Pseudomonadota</taxon>
        <taxon>Betaproteobacteria</taxon>
        <taxon>Burkholderiales</taxon>
        <taxon>Burkholderiaceae</taxon>
        <taxon>Paraburkholderia</taxon>
    </lineage>
</organism>
<sequence length="101" mass="11248">MREVRVFELEHDEPVTAWRVERPSVFKVISGNVWLTVEGEHEDHWLAAGESIGLARGSVAWVSAGQAGARLALASGSERKLPKLPFGWPMPAWLLRRPHAV</sequence>
<dbReference type="Proteomes" id="UP000075613">
    <property type="component" value="Unassembled WGS sequence"/>
</dbReference>
<protein>
    <recommendedName>
        <fullName evidence="3">DUF2917 domain-containing protein</fullName>
    </recommendedName>
</protein>
<accession>A0A149PZ01</accession>
<dbReference type="InterPro" id="IPR021317">
    <property type="entry name" value="DUF2917"/>
</dbReference>
<dbReference type="AlphaFoldDB" id="A0A149PZ01"/>
<dbReference type="EMBL" id="LRBG01000003">
    <property type="protein sequence ID" value="KXU90272.1"/>
    <property type="molecule type" value="Genomic_DNA"/>
</dbReference>
<proteinExistence type="predicted"/>
<evidence type="ECO:0000313" key="1">
    <source>
        <dbReference type="EMBL" id="KXU90272.1"/>
    </source>
</evidence>
<evidence type="ECO:0000313" key="2">
    <source>
        <dbReference type="Proteomes" id="UP000075613"/>
    </source>
</evidence>
<comment type="caution">
    <text evidence="1">The sequence shown here is derived from an EMBL/GenBank/DDBJ whole genome shotgun (WGS) entry which is preliminary data.</text>
</comment>
<dbReference type="OrthoDB" id="8720906at2"/>
<gene>
    <name evidence="1" type="ORF">CI15_03415</name>
</gene>
<name>A0A149PZ01_9BURK</name>
<keyword evidence="2" id="KW-1185">Reference proteome</keyword>
<dbReference type="STRING" id="1399968.CI15_03415"/>
<reference evidence="1 2" key="1">
    <citation type="journal article" date="2015" name="Int. J. Syst. Evol. Microbiol.">
        <title>Burkholderia monticola sp. nov., isolated from mountain soil.</title>
        <authorList>
            <person name="Baek I."/>
            <person name="Seo B."/>
            <person name="Lee I."/>
            <person name="Yi H."/>
            <person name="Chun J."/>
        </authorList>
    </citation>
    <scope>NUCLEOTIDE SEQUENCE [LARGE SCALE GENOMIC DNA]</scope>
    <source>
        <strain evidence="1 2">JC2948</strain>
    </source>
</reference>
<dbReference type="Pfam" id="PF11142">
    <property type="entry name" value="DUF2917"/>
    <property type="match status" value="1"/>
</dbReference>
<evidence type="ECO:0008006" key="3">
    <source>
        <dbReference type="Google" id="ProtNLM"/>
    </source>
</evidence>
<dbReference type="RefSeq" id="WP_062124324.1">
    <property type="nucleotide sequence ID" value="NZ_LRBG01000003.1"/>
</dbReference>